<evidence type="ECO:0000313" key="4">
    <source>
        <dbReference type="EMBL" id="KAG7405550.1"/>
    </source>
</evidence>
<evidence type="ECO:0000256" key="2">
    <source>
        <dbReference type="SAM" id="MobiDB-lite"/>
    </source>
</evidence>
<feature type="domain" description="Zn(2)-C6 fungal-type" evidence="3">
    <location>
        <begin position="21"/>
        <end position="51"/>
    </location>
</feature>
<dbReference type="GO" id="GO:0001228">
    <property type="term" value="F:DNA-binding transcription activator activity, RNA polymerase II-specific"/>
    <property type="evidence" value="ECO:0007669"/>
    <property type="project" value="TreeGrafter"/>
</dbReference>
<sequence length="400" mass="43880">MASEGPGQNESRRTHRKSKAGCVTCKRRHVKCDEGRPRCAKCALGNRSCSYASTPQQAGLSPNVAVAAVASTSVGNNSPALTSSSTDLLTAAAAVGTEPTVRYDAVHMTLLRHVILNMGQYLGVSGDMSPALDIALESAHTAPYCLDQLLAVSALYQSTTAQACKHLYIRYATELQTRALGQFLEARRNISESNFMPVFLFTSLVGVHVLHNTFRDHQNNLGDFISAFVDYARVHRGIRAVTTDYWDQILASNLASLLGIVELGNRIDHLEAGTETTTLREHLESLPDASRMAVTASIDALKRMQWVLDLANHNAQSFSNKIQATLAWPIIISDDYIDALYLRNPEAMAVLAFYLAFVYEIRSFWIFESCRASLIEALASYLGPFWKGSMSWPLSNIPGS</sequence>
<dbReference type="AlphaFoldDB" id="A0A8J5NJK0"/>
<dbReference type="InterPro" id="IPR053157">
    <property type="entry name" value="Sterol_Uptake_Regulator"/>
</dbReference>
<evidence type="ECO:0000259" key="3">
    <source>
        <dbReference type="PROSITE" id="PS50048"/>
    </source>
</evidence>
<gene>
    <name evidence="4" type="ORF">Forpe1208_v015165</name>
</gene>
<comment type="caution">
    <text evidence="4">The sequence shown here is derived from an EMBL/GenBank/DDBJ whole genome shotgun (WGS) entry which is preliminary data.</text>
</comment>
<dbReference type="EMBL" id="JAELUQ010000012">
    <property type="protein sequence ID" value="KAG7405550.1"/>
    <property type="molecule type" value="Genomic_DNA"/>
</dbReference>
<dbReference type="GO" id="GO:0008270">
    <property type="term" value="F:zinc ion binding"/>
    <property type="evidence" value="ECO:0007669"/>
    <property type="project" value="InterPro"/>
</dbReference>
<dbReference type="CDD" id="cd00067">
    <property type="entry name" value="GAL4"/>
    <property type="match status" value="1"/>
</dbReference>
<evidence type="ECO:0000256" key="1">
    <source>
        <dbReference type="ARBA" id="ARBA00023242"/>
    </source>
</evidence>
<dbReference type="PANTHER" id="PTHR47784:SF4">
    <property type="entry name" value="ZN(II)2CYS6 TRANSCRIPTION FACTOR (EUROFUNG)"/>
    <property type="match status" value="1"/>
</dbReference>
<accession>A0A8J5NJK0</accession>
<evidence type="ECO:0000313" key="5">
    <source>
        <dbReference type="Proteomes" id="UP000694050"/>
    </source>
</evidence>
<dbReference type="Proteomes" id="UP000694050">
    <property type="component" value="Unassembled WGS sequence"/>
</dbReference>
<keyword evidence="1" id="KW-0539">Nucleus</keyword>
<protein>
    <submittedName>
        <fullName evidence="4">Sterol uptake control protein 2</fullName>
    </submittedName>
</protein>
<dbReference type="PROSITE" id="PS50048">
    <property type="entry name" value="ZN2_CY6_FUNGAL_2"/>
    <property type="match status" value="1"/>
</dbReference>
<dbReference type="Pfam" id="PF00172">
    <property type="entry name" value="Zn_clus"/>
    <property type="match status" value="1"/>
</dbReference>
<dbReference type="SMART" id="SM00066">
    <property type="entry name" value="GAL4"/>
    <property type="match status" value="1"/>
</dbReference>
<dbReference type="InterPro" id="IPR001138">
    <property type="entry name" value="Zn2Cys6_DnaBD"/>
</dbReference>
<feature type="region of interest" description="Disordered" evidence="2">
    <location>
        <begin position="1"/>
        <end position="20"/>
    </location>
</feature>
<reference evidence="4" key="1">
    <citation type="submission" date="2021-04" db="EMBL/GenBank/DDBJ databases">
        <title>First draft genome resource for Brassicaceae pathogens Fusarium oxysporum f. sp. raphani and Fusarium oxysporum f. sp. rapae.</title>
        <authorList>
            <person name="Asai S."/>
        </authorList>
    </citation>
    <scope>NUCLEOTIDE SEQUENCE</scope>
    <source>
        <strain evidence="4">Tf1208</strain>
    </source>
</reference>
<name>A0A8J5NJK0_FUSOX</name>
<organism evidence="4 5">
    <name type="scientific">Fusarium oxysporum f. sp. rapae</name>
    <dbReference type="NCBI Taxonomy" id="485398"/>
    <lineage>
        <taxon>Eukaryota</taxon>
        <taxon>Fungi</taxon>
        <taxon>Dikarya</taxon>
        <taxon>Ascomycota</taxon>
        <taxon>Pezizomycotina</taxon>
        <taxon>Sordariomycetes</taxon>
        <taxon>Hypocreomycetidae</taxon>
        <taxon>Hypocreales</taxon>
        <taxon>Nectriaceae</taxon>
        <taxon>Fusarium</taxon>
        <taxon>Fusarium oxysporum species complex</taxon>
    </lineage>
</organism>
<proteinExistence type="predicted"/>
<dbReference type="PROSITE" id="PS00463">
    <property type="entry name" value="ZN2_CY6_FUNGAL_1"/>
    <property type="match status" value="1"/>
</dbReference>
<dbReference type="PANTHER" id="PTHR47784">
    <property type="entry name" value="STEROL UPTAKE CONTROL PROTEIN 2"/>
    <property type="match status" value="1"/>
</dbReference>